<evidence type="ECO:0000256" key="2">
    <source>
        <dbReference type="ARBA" id="ARBA00022516"/>
    </source>
</evidence>
<evidence type="ECO:0000256" key="7">
    <source>
        <dbReference type="ARBA" id="ARBA00022832"/>
    </source>
</evidence>
<dbReference type="HOGENOM" id="CLU_015486_1_0_5"/>
<dbReference type="OrthoDB" id="9772975at2"/>
<feature type="binding site" evidence="13">
    <location>
        <position position="48"/>
    </location>
    <ligand>
        <name>Zn(2+)</name>
        <dbReference type="ChEBI" id="CHEBI:29105"/>
    </ligand>
</feature>
<feature type="domain" description="CoA carboxyltransferase N-terminal" evidence="15">
    <location>
        <begin position="25"/>
        <end position="294"/>
    </location>
</feature>
<keyword evidence="13" id="KW-0963">Cytoplasm</keyword>
<evidence type="ECO:0000256" key="14">
    <source>
        <dbReference type="SAM" id="MobiDB-lite"/>
    </source>
</evidence>
<evidence type="ECO:0000259" key="15">
    <source>
        <dbReference type="PROSITE" id="PS50980"/>
    </source>
</evidence>
<dbReference type="Gene3D" id="3.90.226.10">
    <property type="entry name" value="2-enoyl-CoA Hydratase, Chain A, domain 1"/>
    <property type="match status" value="1"/>
</dbReference>
<name>Q2CD48_OCEGH</name>
<gene>
    <name evidence="13" type="primary">accD</name>
    <name evidence="16" type="ORF">OG2516_12301</name>
</gene>
<evidence type="ECO:0000256" key="5">
    <source>
        <dbReference type="ARBA" id="ARBA00022741"/>
    </source>
</evidence>
<comment type="subunit">
    <text evidence="13">Acetyl-CoA carboxylase is a heterohexamer composed of biotin carboxyl carrier protein (AccB), biotin carboxylase (AccC) and two subunits each of ACCase subunit alpha (AccA) and ACCase subunit beta (AccD).</text>
</comment>
<dbReference type="UniPathway" id="UPA00655">
    <property type="reaction ID" value="UER00711"/>
</dbReference>
<evidence type="ECO:0000256" key="12">
    <source>
        <dbReference type="ARBA" id="ARBA00025280"/>
    </source>
</evidence>
<keyword evidence="9 13" id="KW-0067">ATP-binding</keyword>
<comment type="similarity">
    <text evidence="13">Belongs to the AccD/PCCB family.</text>
</comment>
<dbReference type="PANTHER" id="PTHR42995">
    <property type="entry name" value="ACETYL-COENZYME A CARBOXYLASE CARBOXYL TRANSFERASE SUBUNIT BETA, CHLOROPLASTIC"/>
    <property type="match status" value="1"/>
</dbReference>
<keyword evidence="10 13" id="KW-0443">Lipid metabolism</keyword>
<dbReference type="InterPro" id="IPR029045">
    <property type="entry name" value="ClpP/crotonase-like_dom_sf"/>
</dbReference>
<dbReference type="NCBIfam" id="TIGR00515">
    <property type="entry name" value="accD"/>
    <property type="match status" value="1"/>
</dbReference>
<keyword evidence="4 13" id="KW-0479">Metal-binding</keyword>
<keyword evidence="5 13" id="KW-0547">Nucleotide-binding</keyword>
<dbReference type="PROSITE" id="PS50980">
    <property type="entry name" value="COA_CT_NTER"/>
    <property type="match status" value="1"/>
</dbReference>
<keyword evidence="6 13" id="KW-0863">Zinc-finger</keyword>
<comment type="caution">
    <text evidence="16">The sequence shown here is derived from an EMBL/GenBank/DDBJ whole genome shotgun (WGS) entry which is preliminary data.</text>
</comment>
<feature type="binding site" evidence="13">
    <location>
        <position position="29"/>
    </location>
    <ligand>
        <name>Zn(2+)</name>
        <dbReference type="ChEBI" id="CHEBI:29105"/>
    </ligand>
</feature>
<dbReference type="HAMAP" id="MF_01395">
    <property type="entry name" value="AcetylCoA_CT_beta"/>
    <property type="match status" value="1"/>
</dbReference>
<evidence type="ECO:0000256" key="11">
    <source>
        <dbReference type="ARBA" id="ARBA00023160"/>
    </source>
</evidence>
<dbReference type="InterPro" id="IPR034733">
    <property type="entry name" value="AcCoA_carboxyl_beta"/>
</dbReference>
<evidence type="ECO:0000256" key="9">
    <source>
        <dbReference type="ARBA" id="ARBA00022840"/>
    </source>
</evidence>
<evidence type="ECO:0000256" key="10">
    <source>
        <dbReference type="ARBA" id="ARBA00023098"/>
    </source>
</evidence>
<feature type="region of interest" description="Disordered" evidence="14">
    <location>
        <begin position="286"/>
        <end position="335"/>
    </location>
</feature>
<comment type="catalytic activity">
    <reaction evidence="13">
        <text>N(6)-carboxybiotinyl-L-lysyl-[protein] + acetyl-CoA = N(6)-biotinyl-L-lysyl-[protein] + malonyl-CoA</text>
        <dbReference type="Rhea" id="RHEA:54728"/>
        <dbReference type="Rhea" id="RHEA-COMP:10505"/>
        <dbReference type="Rhea" id="RHEA-COMP:10506"/>
        <dbReference type="ChEBI" id="CHEBI:57288"/>
        <dbReference type="ChEBI" id="CHEBI:57384"/>
        <dbReference type="ChEBI" id="CHEBI:83144"/>
        <dbReference type="ChEBI" id="CHEBI:83145"/>
        <dbReference type="EC" id="2.1.3.15"/>
    </reaction>
</comment>
<comment type="function">
    <text evidence="12 13">Component of the acetyl coenzyme A carboxylase (ACC) complex. Biotin carboxylase (BC) catalyzes the carboxylation of biotin on its carrier protein (BCCP) and then the CO(2) group is transferred by the transcarboxylase to acetyl-CoA to form malonyl-CoA.</text>
</comment>
<feature type="zinc finger region" description="C4-type" evidence="13">
    <location>
        <begin position="29"/>
        <end position="51"/>
    </location>
</feature>
<dbReference type="GO" id="GO:0016743">
    <property type="term" value="F:carboxyl- or carbamoyltransferase activity"/>
    <property type="evidence" value="ECO:0007669"/>
    <property type="project" value="UniProtKB-UniRule"/>
</dbReference>
<keyword evidence="7 13" id="KW-0276">Fatty acid metabolism</keyword>
<dbReference type="EC" id="2.1.3.15" evidence="13"/>
<keyword evidence="17" id="KW-1185">Reference proteome</keyword>
<evidence type="ECO:0000256" key="3">
    <source>
        <dbReference type="ARBA" id="ARBA00022679"/>
    </source>
</evidence>
<dbReference type="EMBL" id="AAOT01000025">
    <property type="protein sequence ID" value="EAR50630.1"/>
    <property type="molecule type" value="Genomic_DNA"/>
</dbReference>
<dbReference type="Proteomes" id="UP000003635">
    <property type="component" value="Unassembled WGS sequence"/>
</dbReference>
<dbReference type="GO" id="GO:0008270">
    <property type="term" value="F:zinc ion binding"/>
    <property type="evidence" value="ECO:0007669"/>
    <property type="project" value="UniProtKB-UniRule"/>
</dbReference>
<dbReference type="PRINTS" id="PR01070">
    <property type="entry name" value="ACCCTRFRASEB"/>
</dbReference>
<comment type="cofactor">
    <cofactor evidence="13">
        <name>Zn(2+)</name>
        <dbReference type="ChEBI" id="CHEBI:29105"/>
    </cofactor>
    <text evidence="13">Binds 1 zinc ion per subunit.</text>
</comment>
<dbReference type="GO" id="GO:0009329">
    <property type="term" value="C:acetate CoA-transferase complex"/>
    <property type="evidence" value="ECO:0007669"/>
    <property type="project" value="TreeGrafter"/>
</dbReference>
<dbReference type="InterPro" id="IPR011762">
    <property type="entry name" value="COA_CT_N"/>
</dbReference>
<accession>Q2CD48</accession>
<dbReference type="eggNOG" id="COG0777">
    <property type="taxonomic scope" value="Bacteria"/>
</dbReference>
<dbReference type="AlphaFoldDB" id="Q2CD48"/>
<protein>
    <recommendedName>
        <fullName evidence="13">Acetyl-coenzyme A carboxylase carboxyl transferase subunit beta</fullName>
        <shortName evidence="13">ACCase subunit beta</shortName>
        <shortName evidence="13">Acetyl-CoA carboxylase carboxyltransferase subunit beta</shortName>
        <ecNumber evidence="13">2.1.3.15</ecNumber>
    </recommendedName>
</protein>
<sequence length="335" mass="36384">MNWITNYVRPRINSIFSRREVPENLWTKCDECGTMLFHRELADNLNVCTNCGHHMAITPRARFKALFDGGIFTEVKVPEPIADPLHFRDQKRYPDRLKAAQKATGEKEAMLVAEGEIGRTPIVAAAQDFTFIGGSLSMYVGNAIIAAAERAVELKRPLILFSAAGGARMQEGILALMQMPRTTIAVDMLKEARLPYIVVLTHPTTGGVTASYAMLGDVQIAEPNALICFAGPRVIEQTIREKLPEGFQRAEYLLDHGMLDRVTTRLEMKAELVTITRMLMGLDPAVQGDLPAPAPADADADAAPPPDAPAGGEGTGARTDTPAPPEAGAAKDVRR</sequence>
<dbReference type="GO" id="GO:2001295">
    <property type="term" value="P:malonyl-CoA biosynthetic process"/>
    <property type="evidence" value="ECO:0007669"/>
    <property type="project" value="UniProtKB-UniRule"/>
</dbReference>
<dbReference type="Pfam" id="PF01039">
    <property type="entry name" value="Carboxyl_trans"/>
    <property type="match status" value="1"/>
</dbReference>
<dbReference type="InterPro" id="IPR000438">
    <property type="entry name" value="Acetyl_CoA_COase_Trfase_b_su"/>
</dbReference>
<organism evidence="16 17">
    <name type="scientific">Oceanicola granulosus (strain ATCC BAA-861 / DSM 15982 / KCTC 12143 / HTCC2516)</name>
    <dbReference type="NCBI Taxonomy" id="314256"/>
    <lineage>
        <taxon>Bacteria</taxon>
        <taxon>Pseudomonadati</taxon>
        <taxon>Pseudomonadota</taxon>
        <taxon>Alphaproteobacteria</taxon>
        <taxon>Rhodobacterales</taxon>
        <taxon>Roseobacteraceae</taxon>
        <taxon>Oceanicola</taxon>
    </lineage>
</organism>
<feature type="binding site" evidence="13">
    <location>
        <position position="51"/>
    </location>
    <ligand>
        <name>Zn(2+)</name>
        <dbReference type="ChEBI" id="CHEBI:29105"/>
    </ligand>
</feature>
<evidence type="ECO:0000256" key="1">
    <source>
        <dbReference type="ARBA" id="ARBA00004496"/>
    </source>
</evidence>
<feature type="binding site" evidence="13">
    <location>
        <position position="32"/>
    </location>
    <ligand>
        <name>Zn(2+)</name>
        <dbReference type="ChEBI" id="CHEBI:29105"/>
    </ligand>
</feature>
<evidence type="ECO:0000313" key="17">
    <source>
        <dbReference type="Proteomes" id="UP000003635"/>
    </source>
</evidence>
<dbReference type="STRING" id="314256.OG2516_12301"/>
<dbReference type="GO" id="GO:0006633">
    <property type="term" value="P:fatty acid biosynthetic process"/>
    <property type="evidence" value="ECO:0007669"/>
    <property type="project" value="UniProtKB-KW"/>
</dbReference>
<dbReference type="InterPro" id="IPR041010">
    <property type="entry name" value="Znf-ACC"/>
</dbReference>
<comment type="pathway">
    <text evidence="13">Lipid metabolism; malonyl-CoA biosynthesis; malonyl-CoA from acetyl-CoA: step 1/1.</text>
</comment>
<keyword evidence="8 13" id="KW-0862">Zinc</keyword>
<keyword evidence="2 13" id="KW-0444">Lipid biosynthesis</keyword>
<dbReference type="GO" id="GO:0005524">
    <property type="term" value="F:ATP binding"/>
    <property type="evidence" value="ECO:0007669"/>
    <property type="project" value="UniProtKB-KW"/>
</dbReference>
<evidence type="ECO:0000256" key="4">
    <source>
        <dbReference type="ARBA" id="ARBA00022723"/>
    </source>
</evidence>
<dbReference type="RefSeq" id="WP_007255978.1">
    <property type="nucleotide sequence ID" value="NZ_CH724107.1"/>
</dbReference>
<dbReference type="Pfam" id="PF17848">
    <property type="entry name" value="Zn_ribbon_ACC"/>
    <property type="match status" value="1"/>
</dbReference>
<comment type="subcellular location">
    <subcellularLocation>
        <location evidence="1 13">Cytoplasm</location>
    </subcellularLocation>
</comment>
<evidence type="ECO:0000256" key="13">
    <source>
        <dbReference type="HAMAP-Rule" id="MF_01395"/>
    </source>
</evidence>
<keyword evidence="3 13" id="KW-0808">Transferase</keyword>
<evidence type="ECO:0000256" key="8">
    <source>
        <dbReference type="ARBA" id="ARBA00022833"/>
    </source>
</evidence>
<proteinExistence type="inferred from homology"/>
<dbReference type="PANTHER" id="PTHR42995:SF5">
    <property type="entry name" value="ACETYL-COENZYME A CARBOXYLASE CARBOXYL TRANSFERASE SUBUNIT BETA, CHLOROPLASTIC"/>
    <property type="match status" value="1"/>
</dbReference>
<evidence type="ECO:0000256" key="6">
    <source>
        <dbReference type="ARBA" id="ARBA00022771"/>
    </source>
</evidence>
<dbReference type="GO" id="GO:0003989">
    <property type="term" value="F:acetyl-CoA carboxylase activity"/>
    <property type="evidence" value="ECO:0007669"/>
    <property type="project" value="InterPro"/>
</dbReference>
<dbReference type="SUPFAM" id="SSF52096">
    <property type="entry name" value="ClpP/crotonase"/>
    <property type="match status" value="1"/>
</dbReference>
<reference evidence="16 17" key="1">
    <citation type="journal article" date="2010" name="J. Bacteriol.">
        <title>Genome sequences of Oceanicola granulosus HTCC2516(T) and Oceanicola batsensis HTCC2597(TDelta).</title>
        <authorList>
            <person name="Thrash J.C."/>
            <person name="Cho J.C."/>
            <person name="Vergin K.L."/>
            <person name="Giovannoni S.J."/>
        </authorList>
    </citation>
    <scope>NUCLEOTIDE SEQUENCE [LARGE SCALE GENOMIC DNA]</scope>
    <source>
        <strain evidence="17">ATCC BAA-861 / DSM 15982 / KCTC 12143 / HTCC2516</strain>
    </source>
</reference>
<keyword evidence="11 13" id="KW-0275">Fatty acid biosynthesis</keyword>
<evidence type="ECO:0000313" key="16">
    <source>
        <dbReference type="EMBL" id="EAR50630.1"/>
    </source>
</evidence>